<proteinExistence type="predicted"/>
<organism evidence="1 2">
    <name type="scientific">Scortum barcoo</name>
    <name type="common">barcoo grunter</name>
    <dbReference type="NCBI Taxonomy" id="214431"/>
    <lineage>
        <taxon>Eukaryota</taxon>
        <taxon>Metazoa</taxon>
        <taxon>Chordata</taxon>
        <taxon>Craniata</taxon>
        <taxon>Vertebrata</taxon>
        <taxon>Euteleostomi</taxon>
        <taxon>Actinopterygii</taxon>
        <taxon>Neopterygii</taxon>
        <taxon>Teleostei</taxon>
        <taxon>Neoteleostei</taxon>
        <taxon>Acanthomorphata</taxon>
        <taxon>Eupercaria</taxon>
        <taxon>Centrarchiformes</taxon>
        <taxon>Terapontoidei</taxon>
        <taxon>Terapontidae</taxon>
        <taxon>Scortum</taxon>
    </lineage>
</organism>
<name>A0ACB8X7J3_9TELE</name>
<gene>
    <name evidence="1" type="ORF">L3Q82_003823</name>
</gene>
<dbReference type="Proteomes" id="UP000831701">
    <property type="component" value="Chromosome 2"/>
</dbReference>
<sequence length="258" mass="28407">MEKGNISLKVTNVTEVHAGNYTCFVPQLHSQVRRGKVILIVDPVEKSKNGSQIDSGNSSTTAVPHPPEKVNGGMSSGAIFGIVFGCVAVLIAVVVFTLWKCGVIGEPQVIGSLGPIIAAPGDDVILPCHLEPHFNVEGLTVEWSKPDLKPDLKPNLSDRLSRIIHLYRNRREDPDMKLRSYFGRTSLFTDELKRGNISLKIMNVTLADEGRYKCLIPKLKSTVKESIVKLVVDPNYVKTVTTQTPLHPKKSANFRSEQ</sequence>
<protein>
    <submittedName>
        <fullName evidence="1">Uncharacterized protein</fullName>
    </submittedName>
</protein>
<comment type="caution">
    <text evidence="1">The sequence shown here is derived from an EMBL/GenBank/DDBJ whole genome shotgun (WGS) entry which is preliminary data.</text>
</comment>
<reference evidence="1" key="1">
    <citation type="submission" date="2022-04" db="EMBL/GenBank/DDBJ databases">
        <title>Jade perch genome.</title>
        <authorList>
            <person name="Chao B."/>
        </authorList>
    </citation>
    <scope>NUCLEOTIDE SEQUENCE</scope>
    <source>
        <strain evidence="1">CB-2022</strain>
    </source>
</reference>
<evidence type="ECO:0000313" key="2">
    <source>
        <dbReference type="Proteomes" id="UP000831701"/>
    </source>
</evidence>
<evidence type="ECO:0000313" key="1">
    <source>
        <dbReference type="EMBL" id="KAI3375487.1"/>
    </source>
</evidence>
<accession>A0ACB8X7J3</accession>
<keyword evidence="2" id="KW-1185">Reference proteome</keyword>
<dbReference type="EMBL" id="CM041532">
    <property type="protein sequence ID" value="KAI3375487.1"/>
    <property type="molecule type" value="Genomic_DNA"/>
</dbReference>